<protein>
    <submittedName>
        <fullName evidence="6">TetR family transcriptional regulator</fullName>
    </submittedName>
</protein>
<dbReference type="PRINTS" id="PR00455">
    <property type="entry name" value="HTHTETR"/>
</dbReference>
<evidence type="ECO:0000256" key="4">
    <source>
        <dbReference type="PROSITE-ProRule" id="PRU00335"/>
    </source>
</evidence>
<dbReference type="Pfam" id="PF00440">
    <property type="entry name" value="TetR_N"/>
    <property type="match status" value="1"/>
</dbReference>
<organism evidence="6">
    <name type="scientific">Streptomyces tendae</name>
    <dbReference type="NCBI Taxonomy" id="1932"/>
    <lineage>
        <taxon>Bacteria</taxon>
        <taxon>Bacillati</taxon>
        <taxon>Actinomycetota</taxon>
        <taxon>Actinomycetes</taxon>
        <taxon>Kitasatosporales</taxon>
        <taxon>Streptomycetaceae</taxon>
        <taxon>Streptomyces</taxon>
    </lineage>
</organism>
<dbReference type="GO" id="GO:0003700">
    <property type="term" value="F:DNA-binding transcription factor activity"/>
    <property type="evidence" value="ECO:0007669"/>
    <property type="project" value="TreeGrafter"/>
</dbReference>
<dbReference type="Gene3D" id="1.10.10.60">
    <property type="entry name" value="Homeodomain-like"/>
    <property type="match status" value="1"/>
</dbReference>
<evidence type="ECO:0000256" key="2">
    <source>
        <dbReference type="ARBA" id="ARBA00023125"/>
    </source>
</evidence>
<keyword evidence="1" id="KW-0805">Transcription regulation</keyword>
<dbReference type="InterPro" id="IPR001647">
    <property type="entry name" value="HTH_TetR"/>
</dbReference>
<sequence>MDSNGAPVPPVLGLREAKKRETRQLISDHATRLFIERGFDRTTIAEIADAARVAKKTVTNYFPRKEDLALDHQEEFVAALAATVTARGAGESPLTALRHAFLASVAAQDPVAGFAGAAFTRMIADSPTLTSCLRGLHDRREEALTAALADTTDTPPDDITPRTAAALLGGVHRVLFTRIQELTLAGRTNPEIAEVLAREAPRAFDLLTPALAEYGRRVPVSSVAGDGS</sequence>
<evidence type="ECO:0000259" key="5">
    <source>
        <dbReference type="PROSITE" id="PS50977"/>
    </source>
</evidence>
<feature type="DNA-binding region" description="H-T-H motif" evidence="4">
    <location>
        <begin position="43"/>
        <end position="62"/>
    </location>
</feature>
<evidence type="ECO:0000313" key="6">
    <source>
        <dbReference type="EMBL" id="NEV90318.1"/>
    </source>
</evidence>
<dbReference type="InterPro" id="IPR050109">
    <property type="entry name" value="HTH-type_TetR-like_transc_reg"/>
</dbReference>
<dbReference type="InterPro" id="IPR009057">
    <property type="entry name" value="Homeodomain-like_sf"/>
</dbReference>
<dbReference type="GO" id="GO:0000976">
    <property type="term" value="F:transcription cis-regulatory region binding"/>
    <property type="evidence" value="ECO:0007669"/>
    <property type="project" value="TreeGrafter"/>
</dbReference>
<accession>A0A6B3QRD6</accession>
<evidence type="ECO:0000256" key="3">
    <source>
        <dbReference type="ARBA" id="ARBA00023163"/>
    </source>
</evidence>
<keyword evidence="3" id="KW-0804">Transcription</keyword>
<name>A0A6B3QRD6_STRTE</name>
<evidence type="ECO:0000256" key="1">
    <source>
        <dbReference type="ARBA" id="ARBA00023015"/>
    </source>
</evidence>
<keyword evidence="2 4" id="KW-0238">DNA-binding</keyword>
<feature type="domain" description="HTH tetR-type" evidence="5">
    <location>
        <begin position="20"/>
        <end position="80"/>
    </location>
</feature>
<dbReference type="InterPro" id="IPR041347">
    <property type="entry name" value="MftR_C"/>
</dbReference>
<dbReference type="AlphaFoldDB" id="A0A6B3QRD6"/>
<dbReference type="RefSeq" id="WP_164460002.1">
    <property type="nucleotide sequence ID" value="NZ_JAAIFS010000006.1"/>
</dbReference>
<dbReference type="EMBL" id="JAAIFS010000006">
    <property type="protein sequence ID" value="NEV90318.1"/>
    <property type="molecule type" value="Genomic_DNA"/>
</dbReference>
<dbReference type="PROSITE" id="PS50977">
    <property type="entry name" value="HTH_TETR_2"/>
    <property type="match status" value="1"/>
</dbReference>
<dbReference type="PANTHER" id="PTHR30055:SF234">
    <property type="entry name" value="HTH-TYPE TRANSCRIPTIONAL REGULATOR BETI"/>
    <property type="match status" value="1"/>
</dbReference>
<reference evidence="6" key="1">
    <citation type="journal article" date="2020" name="Microorganisms">
        <title>Isolation, Genomic and Metabolomic Characterization of Streptomyces tendae VITAKN with Quorum Sensing Inhibitory Activity from Southern India.</title>
        <authorList>
            <person name="Ishaque N.M."/>
            <person name="Burgsdorf I."/>
            <person name="Limlingan Malit J.J."/>
            <person name="Saha S."/>
            <person name="Teta R."/>
            <person name="Ewe D."/>
            <person name="Kannabiran K."/>
            <person name="Hrouzek P."/>
            <person name="Steindler L."/>
            <person name="Costantino V."/>
            <person name="Saurav K."/>
        </authorList>
    </citation>
    <scope>NUCLEOTIDE SEQUENCE</scope>
    <source>
        <strain evidence="6">VITAKN</strain>
    </source>
</reference>
<gene>
    <name evidence="6" type="ORF">GUR47_27195</name>
</gene>
<dbReference type="Gene3D" id="1.10.357.10">
    <property type="entry name" value="Tetracycline Repressor, domain 2"/>
    <property type="match status" value="1"/>
</dbReference>
<dbReference type="Pfam" id="PF17754">
    <property type="entry name" value="TetR_C_14"/>
    <property type="match status" value="1"/>
</dbReference>
<dbReference type="SUPFAM" id="SSF46689">
    <property type="entry name" value="Homeodomain-like"/>
    <property type="match status" value="1"/>
</dbReference>
<dbReference type="PANTHER" id="PTHR30055">
    <property type="entry name" value="HTH-TYPE TRANSCRIPTIONAL REGULATOR RUTR"/>
    <property type="match status" value="1"/>
</dbReference>
<comment type="caution">
    <text evidence="6">The sequence shown here is derived from an EMBL/GenBank/DDBJ whole genome shotgun (WGS) entry which is preliminary data.</text>
</comment>
<proteinExistence type="predicted"/>